<dbReference type="Proteomes" id="UP001497700">
    <property type="component" value="Unassembled WGS sequence"/>
</dbReference>
<proteinExistence type="predicted"/>
<evidence type="ECO:0000313" key="2">
    <source>
        <dbReference type="Proteomes" id="UP001497700"/>
    </source>
</evidence>
<accession>A0ACB9YZ97</accession>
<comment type="caution">
    <text evidence="1">The sequence shown here is derived from an EMBL/GenBank/DDBJ whole genome shotgun (WGS) entry which is preliminary data.</text>
</comment>
<sequence length="645" mass="69683">MEDVPPPSAASHEFASADVVGGTLQGRPHIDGQPLLQQGLSPVNNPNFQAQYQQQLYGPAPNAFSGQLDMAHGPGPARQGPYSMTAMANALPQSGYRPSYNPGQQQQRFNTGPSSNIMSHVPQMAQFAGPASMAQMGGQPYYVHQHPQMSPYYNAQQHQAAQQPSLSPRHSISYYSNPVMMNQSQHPLPAGYYYPSSNQFPSPHTTIQGQMASAHYLSPDGTSSDPRGASPSQGNDHVGMSAGSARSDTSPDARSNVVRGPPRKPRQSGHAIWIGNLPPQTDLMSLVHHVCKEAIGLESLFLISKSNCAFANFKDEQTCVAAQQKLHDSKFQSVRLVSRLRKSTVEGAGGQTAPTGPAATSPGGQNSSAESTKSPRDKVPVPVASVPETQQQPEPRSAPNSDTSAQKDKFFILKSLTVEDLELSVRTGVWATQSHNEEILNNAFKAVDNVYLVFSANKSGEYFGYARMTSPINNDPAAAIEFAPKAQVTSDLDLPKAIPTEATDTCPRGRIIDDSARGTIFWEVERDDVDGVAADAEDSEDSASTRSGQEGEGGPSKAWGKPFKLEWLSTTRLPFYRTRGLRNPWNSNREVKIARDGTELEPSVGRRLIGLFNRIQSPAPMPMGARPGMSMVAGYPPPPMPPPYR</sequence>
<reference evidence="1 2" key="1">
    <citation type="journal article" date="2022" name="New Phytol.">
        <title>Ecological generalism drives hyperdiversity of secondary metabolite gene clusters in xylarialean endophytes.</title>
        <authorList>
            <person name="Franco M.E.E."/>
            <person name="Wisecaver J.H."/>
            <person name="Arnold A.E."/>
            <person name="Ju Y.M."/>
            <person name="Slot J.C."/>
            <person name="Ahrendt S."/>
            <person name="Moore L.P."/>
            <person name="Eastman K.E."/>
            <person name="Scott K."/>
            <person name="Konkel Z."/>
            <person name="Mondo S.J."/>
            <person name="Kuo A."/>
            <person name="Hayes R.D."/>
            <person name="Haridas S."/>
            <person name="Andreopoulos B."/>
            <person name="Riley R."/>
            <person name="LaButti K."/>
            <person name="Pangilinan J."/>
            <person name="Lipzen A."/>
            <person name="Amirebrahimi M."/>
            <person name="Yan J."/>
            <person name="Adam C."/>
            <person name="Keymanesh K."/>
            <person name="Ng V."/>
            <person name="Louie K."/>
            <person name="Northen T."/>
            <person name="Drula E."/>
            <person name="Henrissat B."/>
            <person name="Hsieh H.M."/>
            <person name="Youens-Clark K."/>
            <person name="Lutzoni F."/>
            <person name="Miadlikowska J."/>
            <person name="Eastwood D.C."/>
            <person name="Hamelin R.C."/>
            <person name="Grigoriev I.V."/>
            <person name="U'Ren J.M."/>
        </authorList>
    </citation>
    <scope>NUCLEOTIDE SEQUENCE [LARGE SCALE GENOMIC DNA]</scope>
    <source>
        <strain evidence="1 2">CBS 119005</strain>
    </source>
</reference>
<name>A0ACB9YZ97_9PEZI</name>
<gene>
    <name evidence="1" type="ORF">F4820DRAFT_325235</name>
</gene>
<evidence type="ECO:0000313" key="1">
    <source>
        <dbReference type="EMBL" id="KAI4864801.1"/>
    </source>
</evidence>
<organism evidence="1 2">
    <name type="scientific">Hypoxylon rubiginosum</name>
    <dbReference type="NCBI Taxonomy" id="110542"/>
    <lineage>
        <taxon>Eukaryota</taxon>
        <taxon>Fungi</taxon>
        <taxon>Dikarya</taxon>
        <taxon>Ascomycota</taxon>
        <taxon>Pezizomycotina</taxon>
        <taxon>Sordariomycetes</taxon>
        <taxon>Xylariomycetidae</taxon>
        <taxon>Xylariales</taxon>
        <taxon>Hypoxylaceae</taxon>
        <taxon>Hypoxylon</taxon>
    </lineage>
</organism>
<dbReference type="EMBL" id="MU393481">
    <property type="protein sequence ID" value="KAI4864801.1"/>
    <property type="molecule type" value="Genomic_DNA"/>
</dbReference>
<protein>
    <submittedName>
        <fullName evidence="1">Uncharacterized protein</fullName>
    </submittedName>
</protein>
<keyword evidence="2" id="KW-1185">Reference proteome</keyword>